<gene>
    <name evidence="1" type="primary">spop-b_48</name>
    <name evidence="1" type="ORF">NPIL_631511</name>
</gene>
<keyword evidence="2" id="KW-1185">Reference proteome</keyword>
<protein>
    <submittedName>
        <fullName evidence="1">Speckle-type POZ protein B</fullName>
    </submittedName>
</protein>
<dbReference type="Proteomes" id="UP000887013">
    <property type="component" value="Unassembled WGS sequence"/>
</dbReference>
<dbReference type="InterPro" id="IPR008974">
    <property type="entry name" value="TRAF-like"/>
</dbReference>
<evidence type="ECO:0000313" key="2">
    <source>
        <dbReference type="Proteomes" id="UP000887013"/>
    </source>
</evidence>
<evidence type="ECO:0000313" key="1">
    <source>
        <dbReference type="EMBL" id="GFU11233.1"/>
    </source>
</evidence>
<accession>A0A8X6QFA1</accession>
<name>A0A8X6QFA1_NEPPI</name>
<comment type="caution">
    <text evidence="1">The sequence shown here is derived from an EMBL/GenBank/DDBJ whole genome shotgun (WGS) entry which is preliminary data.</text>
</comment>
<dbReference type="AlphaFoldDB" id="A0A8X6QFA1"/>
<reference evidence="1" key="1">
    <citation type="submission" date="2020-08" db="EMBL/GenBank/DDBJ databases">
        <title>Multicomponent nature underlies the extraordinary mechanical properties of spider dragline silk.</title>
        <authorList>
            <person name="Kono N."/>
            <person name="Nakamura H."/>
            <person name="Mori M."/>
            <person name="Yoshida Y."/>
            <person name="Ohtoshi R."/>
            <person name="Malay A.D."/>
            <person name="Moran D.A.P."/>
            <person name="Tomita M."/>
            <person name="Numata K."/>
            <person name="Arakawa K."/>
        </authorList>
    </citation>
    <scope>NUCLEOTIDE SEQUENCE</scope>
</reference>
<dbReference type="SUPFAM" id="SSF49599">
    <property type="entry name" value="TRAF domain-like"/>
    <property type="match status" value="2"/>
</dbReference>
<sequence>MASNKEDDTAVLFTYIWAIDNCTVLLSSHIIESPVFIYDTNVNSAWHLAINQNDRFILCSLMRQIDDKGPEIVDNCFEIALVDFEGNALISERHKLPFRKGGVYVNQSFAQISDVFNRRRSQFLSNDTITIRCRIFGMHLEGFVNNICYARTRLAIERKSFIWVIRDFSSIKVGERVSKPFGAFGTLNCSILLNLFLVEKNGQQHVNFSINTNVPLRYRAKISLLDSLGKARIFISRNTNLNTYEEFYFAKKELLMNDNYLYLPFDVLTLRCQFIIADGIASSEIENYRYLPYTTN</sequence>
<dbReference type="Gene3D" id="2.60.210.10">
    <property type="entry name" value="Apoptosis, Tumor Necrosis Factor Receptor Associated Protein 2, Chain A"/>
    <property type="match status" value="1"/>
</dbReference>
<proteinExistence type="predicted"/>
<dbReference type="OrthoDB" id="6430820at2759"/>
<dbReference type="EMBL" id="BMAW01125188">
    <property type="protein sequence ID" value="GFU11233.1"/>
    <property type="molecule type" value="Genomic_DNA"/>
</dbReference>
<organism evidence="1 2">
    <name type="scientific">Nephila pilipes</name>
    <name type="common">Giant wood spider</name>
    <name type="synonym">Nephila maculata</name>
    <dbReference type="NCBI Taxonomy" id="299642"/>
    <lineage>
        <taxon>Eukaryota</taxon>
        <taxon>Metazoa</taxon>
        <taxon>Ecdysozoa</taxon>
        <taxon>Arthropoda</taxon>
        <taxon>Chelicerata</taxon>
        <taxon>Arachnida</taxon>
        <taxon>Araneae</taxon>
        <taxon>Araneomorphae</taxon>
        <taxon>Entelegynae</taxon>
        <taxon>Araneoidea</taxon>
        <taxon>Nephilidae</taxon>
        <taxon>Nephila</taxon>
    </lineage>
</organism>